<feature type="transmembrane region" description="Helical" evidence="6">
    <location>
        <begin position="88"/>
        <end position="106"/>
    </location>
</feature>
<dbReference type="PANTHER" id="PTHR32322:SF9">
    <property type="entry name" value="AMINO-ACID METABOLITE EFFLUX PUMP-RELATED"/>
    <property type="match status" value="1"/>
</dbReference>
<keyword evidence="4 6" id="KW-1133">Transmembrane helix</keyword>
<evidence type="ECO:0000256" key="2">
    <source>
        <dbReference type="ARBA" id="ARBA00022475"/>
    </source>
</evidence>
<dbReference type="InterPro" id="IPR037185">
    <property type="entry name" value="EmrE-like"/>
</dbReference>
<feature type="transmembrane region" description="Helical" evidence="6">
    <location>
        <begin position="259"/>
        <end position="279"/>
    </location>
</feature>
<feature type="transmembrane region" description="Helical" evidence="6">
    <location>
        <begin position="33"/>
        <end position="51"/>
    </location>
</feature>
<dbReference type="GO" id="GO:0016020">
    <property type="term" value="C:membrane"/>
    <property type="evidence" value="ECO:0007669"/>
    <property type="project" value="UniProtKB-SubCell"/>
</dbReference>
<evidence type="ECO:0000313" key="8">
    <source>
        <dbReference type="EMBL" id="ARJ43880.1"/>
    </source>
</evidence>
<evidence type="ECO:0000256" key="1">
    <source>
        <dbReference type="ARBA" id="ARBA00004651"/>
    </source>
</evidence>
<evidence type="ECO:0000256" key="5">
    <source>
        <dbReference type="ARBA" id="ARBA00023136"/>
    </source>
</evidence>
<feature type="transmembrane region" description="Helical" evidence="6">
    <location>
        <begin position="7"/>
        <end position="27"/>
    </location>
</feature>
<dbReference type="Proteomes" id="UP000192900">
    <property type="component" value="Chromosome"/>
</dbReference>
<gene>
    <name evidence="8" type="ORF">B1H58_18710</name>
</gene>
<keyword evidence="5 6" id="KW-0472">Membrane</keyword>
<feature type="transmembrane region" description="Helical" evidence="6">
    <location>
        <begin position="170"/>
        <end position="187"/>
    </location>
</feature>
<dbReference type="EMBL" id="CP019706">
    <property type="protein sequence ID" value="ARJ43880.1"/>
    <property type="molecule type" value="Genomic_DNA"/>
</dbReference>
<dbReference type="InterPro" id="IPR050638">
    <property type="entry name" value="AA-Vitamin_Transporters"/>
</dbReference>
<dbReference type="InterPro" id="IPR000620">
    <property type="entry name" value="EamA_dom"/>
</dbReference>
<evidence type="ECO:0000256" key="4">
    <source>
        <dbReference type="ARBA" id="ARBA00022989"/>
    </source>
</evidence>
<organism evidence="8 9">
    <name type="scientific">Pantoea alhagi</name>
    <dbReference type="NCBI Taxonomy" id="1891675"/>
    <lineage>
        <taxon>Bacteria</taxon>
        <taxon>Pseudomonadati</taxon>
        <taxon>Pseudomonadota</taxon>
        <taxon>Gammaproteobacteria</taxon>
        <taxon>Enterobacterales</taxon>
        <taxon>Erwiniaceae</taxon>
        <taxon>Pantoea</taxon>
    </lineage>
</organism>
<dbReference type="Pfam" id="PF00892">
    <property type="entry name" value="EamA"/>
    <property type="match status" value="2"/>
</dbReference>
<evidence type="ECO:0000256" key="3">
    <source>
        <dbReference type="ARBA" id="ARBA00022692"/>
    </source>
</evidence>
<feature type="domain" description="EamA" evidence="7">
    <location>
        <begin position="7"/>
        <end position="130"/>
    </location>
</feature>
<evidence type="ECO:0000259" key="7">
    <source>
        <dbReference type="Pfam" id="PF00892"/>
    </source>
</evidence>
<dbReference type="AlphaFoldDB" id="A0A1W6B9W8"/>
<reference evidence="8 9" key="1">
    <citation type="submission" date="2017-02" db="EMBL/GenBank/DDBJ databases">
        <title>Complete genome sequence of the drought resistance-promoting endophyte Pantoea alhagi LTYR-11Z.</title>
        <authorList>
            <person name="Zhang L."/>
        </authorList>
    </citation>
    <scope>NUCLEOTIDE SEQUENCE [LARGE SCALE GENOMIC DNA]</scope>
    <source>
        <strain evidence="8 9">LTYR-11Z</strain>
    </source>
</reference>
<dbReference type="STRING" id="1891675.B1H58_18710"/>
<protein>
    <submittedName>
        <fullName evidence="8">EamA family transporter</fullName>
    </submittedName>
</protein>
<name>A0A1W6B9W8_9GAMM</name>
<dbReference type="Gene3D" id="1.10.3730.20">
    <property type="match status" value="2"/>
</dbReference>
<feature type="transmembrane region" description="Helical" evidence="6">
    <location>
        <begin position="233"/>
        <end position="253"/>
    </location>
</feature>
<keyword evidence="2" id="KW-1003">Cell membrane</keyword>
<dbReference type="PANTHER" id="PTHR32322">
    <property type="entry name" value="INNER MEMBRANE TRANSPORTER"/>
    <property type="match status" value="1"/>
</dbReference>
<keyword evidence="9" id="KW-1185">Reference proteome</keyword>
<feature type="transmembrane region" description="Helical" evidence="6">
    <location>
        <begin position="138"/>
        <end position="158"/>
    </location>
</feature>
<dbReference type="OrthoDB" id="7158585at2"/>
<evidence type="ECO:0000313" key="9">
    <source>
        <dbReference type="Proteomes" id="UP000192900"/>
    </source>
</evidence>
<feature type="transmembrane region" description="Helical" evidence="6">
    <location>
        <begin position="58"/>
        <end position="82"/>
    </location>
</feature>
<dbReference type="SUPFAM" id="SSF103481">
    <property type="entry name" value="Multidrug resistance efflux transporter EmrE"/>
    <property type="match status" value="2"/>
</dbReference>
<feature type="domain" description="EamA" evidence="7">
    <location>
        <begin position="139"/>
        <end position="276"/>
    </location>
</feature>
<feature type="transmembrane region" description="Helical" evidence="6">
    <location>
        <begin position="113"/>
        <end position="132"/>
    </location>
</feature>
<dbReference type="KEGG" id="palh:B1H58_18710"/>
<evidence type="ECO:0000256" key="6">
    <source>
        <dbReference type="SAM" id="Phobius"/>
    </source>
</evidence>
<dbReference type="RefSeq" id="WP_085071926.1">
    <property type="nucleotide sequence ID" value="NZ_CP019706.1"/>
</dbReference>
<sequence length="299" mass="33207">MTLRHFFLVLMVVSIWAFNNVAIKWGLLDLPPLFMTFMRFVVVALVLIPFTRITRAQLPWLAALAFTFGFMHFSLLFVGISYTDAGTGAVLVQLGTPIAMLLAWVILKEKLTLMQLSGIAISLSGVVVLTGSPTIPNWWVLALLLTSACGWAISNLIVKKAPPIKPLTMTGWLSFMAIPIVGVTSWLTEAHQIDALLHASWRGWFGILYSAIASSVVAYSLWYALLKKYNVNLLMPYSLLTPVLAVIMGVLVLGDSMNMFKIIGSLLVICGTAIAVINIRRLRMHARFPRLPLRRKRQP</sequence>
<keyword evidence="3 6" id="KW-0812">Transmembrane</keyword>
<feature type="transmembrane region" description="Helical" evidence="6">
    <location>
        <begin position="207"/>
        <end position="226"/>
    </location>
</feature>
<accession>A0A1W6B9W8</accession>
<comment type="subcellular location">
    <subcellularLocation>
        <location evidence="1">Cell membrane</location>
        <topology evidence="1">Multi-pass membrane protein</topology>
    </subcellularLocation>
</comment>
<proteinExistence type="predicted"/>